<protein>
    <submittedName>
        <fullName evidence="3">Amidase</fullName>
    </submittedName>
</protein>
<dbReference type="PROSITE" id="PS00571">
    <property type="entry name" value="AMIDASES"/>
    <property type="match status" value="1"/>
</dbReference>
<evidence type="ECO:0000313" key="4">
    <source>
        <dbReference type="Proteomes" id="UP000198420"/>
    </source>
</evidence>
<dbReference type="GO" id="GO:0003824">
    <property type="term" value="F:catalytic activity"/>
    <property type="evidence" value="ECO:0007669"/>
    <property type="project" value="InterPro"/>
</dbReference>
<dbReference type="Pfam" id="PF01425">
    <property type="entry name" value="Amidase"/>
    <property type="match status" value="1"/>
</dbReference>
<accession>A0A238XA08</accession>
<dbReference type="PANTHER" id="PTHR11895">
    <property type="entry name" value="TRANSAMIDASE"/>
    <property type="match status" value="1"/>
</dbReference>
<dbReference type="InterPro" id="IPR036928">
    <property type="entry name" value="AS_sf"/>
</dbReference>
<evidence type="ECO:0000313" key="3">
    <source>
        <dbReference type="EMBL" id="SNR55401.1"/>
    </source>
</evidence>
<name>A0A238XA08_9ACTN</name>
<dbReference type="InterPro" id="IPR023631">
    <property type="entry name" value="Amidase_dom"/>
</dbReference>
<dbReference type="AlphaFoldDB" id="A0A238XA08"/>
<dbReference type="InterPro" id="IPR000120">
    <property type="entry name" value="Amidase"/>
</dbReference>
<keyword evidence="4" id="KW-1185">Reference proteome</keyword>
<feature type="domain" description="Amidase" evidence="2">
    <location>
        <begin position="23"/>
        <end position="449"/>
    </location>
</feature>
<sequence>MEPFSSAVSIAEAVRSRKVSPVEVVEFYLGRIEQYDRELNAFIWHDPERVMDAAETATRAVMSGEQLGPFHGVPLPIKDLTSVAGQPNTMGSLGVPDTPRHGNELVVDRFLEAGCILMGRTNSAEMGTLPDTENARYGPTTNPWDLRRSPGGSSGGAAAAVAAGLAPLAHGNDGGGSLRMPASACGLVGLKPSRARVPQLVQSSWEYCSTEGVITRYVQDSAAMLDVMSRPDPHGWFQAPPPERPFADEPGRDPGRLRIGLMVDAPTGLPVDAECVEAATAAASLLDAMGHDVHPVSPELLSPEAAQGYVDQVIPGSLYVNPFADPDRAEPYNRYRWDRMKQVSAGDYVRTAVLLQTETRRIVAQWRRDFDVLLTPTMACRPPARGVVRADANRDVATAQPSALLMVSFTLLANVTGQPAISLPIHVAPTGLPVGVQLIGAPFDEATLLRLAAALEARTNWPLTVPADYR</sequence>
<dbReference type="RefSeq" id="WP_179278803.1">
    <property type="nucleotide sequence ID" value="NZ_FZNP01000004.1"/>
</dbReference>
<dbReference type="Proteomes" id="UP000198420">
    <property type="component" value="Unassembled WGS sequence"/>
</dbReference>
<dbReference type="EMBL" id="FZNP01000004">
    <property type="protein sequence ID" value="SNR55401.1"/>
    <property type="molecule type" value="Genomic_DNA"/>
</dbReference>
<dbReference type="InterPro" id="IPR020556">
    <property type="entry name" value="Amidase_CS"/>
</dbReference>
<reference evidence="4" key="1">
    <citation type="submission" date="2017-06" db="EMBL/GenBank/DDBJ databases">
        <authorList>
            <person name="Varghese N."/>
            <person name="Submissions S."/>
        </authorList>
    </citation>
    <scope>NUCLEOTIDE SEQUENCE [LARGE SCALE GENOMIC DNA]</scope>
    <source>
        <strain evidence="4">DSM 44485</strain>
    </source>
</reference>
<proteinExistence type="inferred from homology"/>
<dbReference type="Gene3D" id="3.90.1300.10">
    <property type="entry name" value="Amidase signature (AS) domain"/>
    <property type="match status" value="1"/>
</dbReference>
<dbReference type="PANTHER" id="PTHR11895:SF7">
    <property type="entry name" value="GLUTAMYL-TRNA(GLN) AMIDOTRANSFERASE SUBUNIT A, MITOCHONDRIAL"/>
    <property type="match status" value="1"/>
</dbReference>
<comment type="similarity">
    <text evidence="1">Belongs to the amidase family.</text>
</comment>
<evidence type="ECO:0000259" key="2">
    <source>
        <dbReference type="Pfam" id="PF01425"/>
    </source>
</evidence>
<organism evidence="3 4">
    <name type="scientific">Actinomadura mexicana</name>
    <dbReference type="NCBI Taxonomy" id="134959"/>
    <lineage>
        <taxon>Bacteria</taxon>
        <taxon>Bacillati</taxon>
        <taxon>Actinomycetota</taxon>
        <taxon>Actinomycetes</taxon>
        <taxon>Streptosporangiales</taxon>
        <taxon>Thermomonosporaceae</taxon>
        <taxon>Actinomadura</taxon>
    </lineage>
</organism>
<dbReference type="SUPFAM" id="SSF75304">
    <property type="entry name" value="Amidase signature (AS) enzymes"/>
    <property type="match status" value="1"/>
</dbReference>
<evidence type="ECO:0000256" key="1">
    <source>
        <dbReference type="ARBA" id="ARBA00009199"/>
    </source>
</evidence>
<gene>
    <name evidence="3" type="ORF">SAMN06265355_10494</name>
</gene>